<dbReference type="InterPro" id="IPR029058">
    <property type="entry name" value="AB_hydrolase_fold"/>
</dbReference>
<comment type="similarity">
    <text evidence="1">Belongs to the peptidase S10 family.</text>
</comment>
<name>A0ABM3HUR0_9MYRT</name>
<reference evidence="4" key="1">
    <citation type="submission" date="2025-08" db="UniProtKB">
        <authorList>
            <consortium name="RefSeq"/>
        </authorList>
    </citation>
    <scope>IDENTIFICATION</scope>
    <source>
        <tissue evidence="4">Leaf</tissue>
    </source>
</reference>
<evidence type="ECO:0000313" key="4">
    <source>
        <dbReference type="RefSeq" id="XP_048140316.1"/>
    </source>
</evidence>
<evidence type="ECO:0000313" key="3">
    <source>
        <dbReference type="Proteomes" id="UP000827889"/>
    </source>
</evidence>
<sequence length="284" mass="31413">MALSAIVLCLCLCLLASATSSSSWKQIDPEVMAQQEADLITTLPGQTPASFCHYFGYISVNNGLGKALFYWFFEATSHAAEKPILLWLNGGPGCSSVGFGEARELGPFLVIDGLDSPTLSFNNYSWKKGTLTYDTAGYDPCLKNHATAYFNLPNVQQALHANVARIPRPWSLCSLEVRYSWKDMPFSVLPVLEKLIRGGIRLWVFSADTDGRVPVTSTRYTLKKLGLNITENWTPSYKGEEVGGWTIMYEGLTFVTVRGARHQVPTFAAKRSPQPTRRSPATPF</sequence>
<evidence type="ECO:0000256" key="1">
    <source>
        <dbReference type="ARBA" id="ARBA00009431"/>
    </source>
</evidence>
<accession>A0ABM3HUR0</accession>
<dbReference type="PANTHER" id="PTHR11802:SF31">
    <property type="entry name" value="SERINE CARBOXYPEPTIDASE-LIKE 34"/>
    <property type="match status" value="1"/>
</dbReference>
<dbReference type="Gene3D" id="6.10.250.940">
    <property type="match status" value="1"/>
</dbReference>
<dbReference type="Proteomes" id="UP000827889">
    <property type="component" value="Chromosome 8"/>
</dbReference>
<gene>
    <name evidence="4" type="primary">LOC115738162</name>
</gene>
<keyword evidence="2" id="KW-0732">Signal</keyword>
<dbReference type="RefSeq" id="XP_048140316.1">
    <property type="nucleotide sequence ID" value="XM_048284359.1"/>
</dbReference>
<dbReference type="SUPFAM" id="SSF53474">
    <property type="entry name" value="alpha/beta-Hydrolases"/>
    <property type="match status" value="2"/>
</dbReference>
<dbReference type="Gene3D" id="3.40.50.1820">
    <property type="entry name" value="alpha/beta hydrolase"/>
    <property type="match status" value="1"/>
</dbReference>
<feature type="chain" id="PRO_5046058050" evidence="2">
    <location>
        <begin position="19"/>
        <end position="284"/>
    </location>
</feature>
<dbReference type="PANTHER" id="PTHR11802">
    <property type="entry name" value="SERINE PROTEASE FAMILY S10 SERINE CARBOXYPEPTIDASE"/>
    <property type="match status" value="1"/>
</dbReference>
<evidence type="ECO:0000256" key="2">
    <source>
        <dbReference type="SAM" id="SignalP"/>
    </source>
</evidence>
<protein>
    <submittedName>
        <fullName evidence="4">Serine carboxypeptidase-like 34</fullName>
    </submittedName>
</protein>
<proteinExistence type="inferred from homology"/>
<dbReference type="InterPro" id="IPR001563">
    <property type="entry name" value="Peptidase_S10"/>
</dbReference>
<keyword evidence="3" id="KW-1185">Reference proteome</keyword>
<organism evidence="3 4">
    <name type="scientific">Rhodamnia argentea</name>
    <dbReference type="NCBI Taxonomy" id="178133"/>
    <lineage>
        <taxon>Eukaryota</taxon>
        <taxon>Viridiplantae</taxon>
        <taxon>Streptophyta</taxon>
        <taxon>Embryophyta</taxon>
        <taxon>Tracheophyta</taxon>
        <taxon>Spermatophyta</taxon>
        <taxon>Magnoliopsida</taxon>
        <taxon>eudicotyledons</taxon>
        <taxon>Gunneridae</taxon>
        <taxon>Pentapetalae</taxon>
        <taxon>rosids</taxon>
        <taxon>malvids</taxon>
        <taxon>Myrtales</taxon>
        <taxon>Myrtaceae</taxon>
        <taxon>Myrtoideae</taxon>
        <taxon>Myrteae</taxon>
        <taxon>Australasian group</taxon>
        <taxon>Rhodamnia</taxon>
    </lineage>
</organism>
<dbReference type="Gene3D" id="3.40.50.11320">
    <property type="match status" value="1"/>
</dbReference>
<feature type="signal peptide" evidence="2">
    <location>
        <begin position="1"/>
        <end position="18"/>
    </location>
</feature>
<dbReference type="Pfam" id="PF00450">
    <property type="entry name" value="Peptidase_S10"/>
    <property type="match status" value="2"/>
</dbReference>
<dbReference type="GeneID" id="115738162"/>